<sequence length="61" mass="6831">MFENWRKTTVFLGIDDQKGDKMGRNSGGSVQRRGECHNPATVTKRETKTSVLTAGDYRQLG</sequence>
<dbReference type="EMBL" id="JAAGOX010000004">
    <property type="protein sequence ID" value="NDW43920.1"/>
    <property type="molecule type" value="Genomic_DNA"/>
</dbReference>
<evidence type="ECO:0000256" key="1">
    <source>
        <dbReference type="SAM" id="MobiDB-lite"/>
    </source>
</evidence>
<comment type="caution">
    <text evidence="2">The sequence shown here is derived from an EMBL/GenBank/DDBJ whole genome shotgun (WGS) entry which is preliminary data.</text>
</comment>
<evidence type="ECO:0000313" key="2">
    <source>
        <dbReference type="EMBL" id="NDW43920.1"/>
    </source>
</evidence>
<dbReference type="AlphaFoldDB" id="A0A6B2NL48"/>
<gene>
    <name evidence="2" type="ORF">G0P99_02995</name>
</gene>
<accession>A0A6B2NL48</accession>
<name>A0A6B2NL48_9RHOB</name>
<dbReference type="RefSeq" id="WP_164127570.1">
    <property type="nucleotide sequence ID" value="NZ_JAAGOX010000004.1"/>
</dbReference>
<feature type="region of interest" description="Disordered" evidence="1">
    <location>
        <begin position="16"/>
        <end position="40"/>
    </location>
</feature>
<protein>
    <submittedName>
        <fullName evidence="2">Uncharacterized protein</fullName>
    </submittedName>
</protein>
<organism evidence="2">
    <name type="scientific">Ruegeria sp. PrR005</name>
    <dbReference type="NCBI Taxonomy" id="2706882"/>
    <lineage>
        <taxon>Bacteria</taxon>
        <taxon>Pseudomonadati</taxon>
        <taxon>Pseudomonadota</taxon>
        <taxon>Alphaproteobacteria</taxon>
        <taxon>Rhodobacterales</taxon>
        <taxon>Roseobacteraceae</taxon>
        <taxon>Ruegeria</taxon>
    </lineage>
</organism>
<proteinExistence type="predicted"/>
<reference evidence="2" key="1">
    <citation type="submission" date="2020-02" db="EMBL/GenBank/DDBJ databases">
        <title>Delineation of the pyrene-degrading pathway in Roseobacter clade bacteria by genomic analysis.</title>
        <authorList>
            <person name="Zhou H."/>
            <person name="Wang H."/>
        </authorList>
    </citation>
    <scope>NUCLEOTIDE SEQUENCE</scope>
    <source>
        <strain evidence="2">PrR005</strain>
    </source>
</reference>